<protein>
    <submittedName>
        <fullName evidence="4">TetR family transcriptional regulator</fullName>
    </submittedName>
</protein>
<dbReference type="InterPro" id="IPR009057">
    <property type="entry name" value="Homeodomain-like_sf"/>
</dbReference>
<accession>A0A0N1EM56</accession>
<dbReference type="InterPro" id="IPR001647">
    <property type="entry name" value="HTH_TetR"/>
</dbReference>
<evidence type="ECO:0000256" key="1">
    <source>
        <dbReference type="ARBA" id="ARBA00023125"/>
    </source>
</evidence>
<sequence>MNKKNITRHKILDSAWLLFLNQGYEQTSTRQIANNAGVATGTVFSHFENKIDLLKAGMHQQIGTIIMQSKETDVQHSPRLKLHHYAQPLFEFYCSNIEFSKILISDMIWQTEFFELQINDFKALLFSEQPQFDDIKASIMMDCYFMTIISGLNQTTPDPKKMLRMLMNKIAII</sequence>
<dbReference type="SUPFAM" id="SSF46689">
    <property type="entry name" value="Homeodomain-like"/>
    <property type="match status" value="1"/>
</dbReference>
<dbReference type="PRINTS" id="PR00455">
    <property type="entry name" value="HTHTETR"/>
</dbReference>
<dbReference type="PANTHER" id="PTHR43479:SF11">
    <property type="entry name" value="ACREF_ENVCD OPERON REPRESSOR-RELATED"/>
    <property type="match status" value="1"/>
</dbReference>
<reference evidence="4 5" key="1">
    <citation type="submission" date="2015-08" db="EMBL/GenBank/DDBJ databases">
        <title>Draft Genome Sequence of Pseudoalteromonas porphyrae UCD-SED14.</title>
        <authorList>
            <person name="Coil D.A."/>
            <person name="Jospin G."/>
            <person name="Lee R.D."/>
            <person name="Eisen J.A."/>
        </authorList>
    </citation>
    <scope>NUCLEOTIDE SEQUENCE [LARGE SCALE GENOMIC DNA]</scope>
    <source>
        <strain evidence="4 5">UCD-SED14</strain>
    </source>
</reference>
<dbReference type="PROSITE" id="PS50977">
    <property type="entry name" value="HTH_TETR_2"/>
    <property type="match status" value="1"/>
</dbReference>
<organism evidence="4 5">
    <name type="scientific">Pseudoalteromonas porphyrae</name>
    <dbReference type="NCBI Taxonomy" id="187330"/>
    <lineage>
        <taxon>Bacteria</taxon>
        <taxon>Pseudomonadati</taxon>
        <taxon>Pseudomonadota</taxon>
        <taxon>Gammaproteobacteria</taxon>
        <taxon>Alteromonadales</taxon>
        <taxon>Pseudoalteromonadaceae</taxon>
        <taxon>Pseudoalteromonas</taxon>
    </lineage>
</organism>
<dbReference type="GO" id="GO:0003677">
    <property type="term" value="F:DNA binding"/>
    <property type="evidence" value="ECO:0007669"/>
    <property type="project" value="UniProtKB-UniRule"/>
</dbReference>
<evidence type="ECO:0000313" key="4">
    <source>
        <dbReference type="EMBL" id="KPH64862.1"/>
    </source>
</evidence>
<dbReference type="PATRIC" id="fig|187330.3.peg.1713"/>
<proteinExistence type="predicted"/>
<dbReference type="RefSeq" id="WP_054452988.1">
    <property type="nucleotide sequence ID" value="NZ_LHPH01000003.1"/>
</dbReference>
<dbReference type="STRING" id="187330.AMS58_08500"/>
<evidence type="ECO:0000256" key="2">
    <source>
        <dbReference type="PROSITE-ProRule" id="PRU00335"/>
    </source>
</evidence>
<feature type="domain" description="HTH tetR-type" evidence="3">
    <location>
        <begin position="5"/>
        <end position="65"/>
    </location>
</feature>
<dbReference type="AlphaFoldDB" id="A0A0N1EM56"/>
<feature type="DNA-binding region" description="H-T-H motif" evidence="2">
    <location>
        <begin position="28"/>
        <end position="47"/>
    </location>
</feature>
<keyword evidence="1 2" id="KW-0238">DNA-binding</keyword>
<dbReference type="EMBL" id="LHPH01000003">
    <property type="protein sequence ID" value="KPH64862.1"/>
    <property type="molecule type" value="Genomic_DNA"/>
</dbReference>
<dbReference type="PANTHER" id="PTHR43479">
    <property type="entry name" value="ACREF/ENVCD OPERON REPRESSOR-RELATED"/>
    <property type="match status" value="1"/>
</dbReference>
<dbReference type="Proteomes" id="UP000037848">
    <property type="component" value="Unassembled WGS sequence"/>
</dbReference>
<evidence type="ECO:0000259" key="3">
    <source>
        <dbReference type="PROSITE" id="PS50977"/>
    </source>
</evidence>
<dbReference type="PROSITE" id="PS01081">
    <property type="entry name" value="HTH_TETR_1"/>
    <property type="match status" value="1"/>
</dbReference>
<name>A0A0N1EM56_9GAMM</name>
<dbReference type="Gene3D" id="1.10.357.10">
    <property type="entry name" value="Tetracycline Repressor, domain 2"/>
    <property type="match status" value="1"/>
</dbReference>
<dbReference type="InterPro" id="IPR023772">
    <property type="entry name" value="DNA-bd_HTH_TetR-type_CS"/>
</dbReference>
<dbReference type="Pfam" id="PF00440">
    <property type="entry name" value="TetR_N"/>
    <property type="match status" value="1"/>
</dbReference>
<comment type="caution">
    <text evidence="4">The sequence shown here is derived from an EMBL/GenBank/DDBJ whole genome shotgun (WGS) entry which is preliminary data.</text>
</comment>
<gene>
    <name evidence="4" type="ORF">ADS77_03375</name>
</gene>
<evidence type="ECO:0000313" key="5">
    <source>
        <dbReference type="Proteomes" id="UP000037848"/>
    </source>
</evidence>
<keyword evidence="5" id="KW-1185">Reference proteome</keyword>
<dbReference type="OrthoDB" id="116240at2"/>
<dbReference type="InterPro" id="IPR050624">
    <property type="entry name" value="HTH-type_Tx_Regulator"/>
</dbReference>